<keyword evidence="19" id="KW-1185">Reference proteome</keyword>
<keyword evidence="11 15" id="KW-1133">Transmembrane helix</keyword>
<dbReference type="Pfam" id="PF13675">
    <property type="entry name" value="PilJ"/>
    <property type="match status" value="1"/>
</dbReference>
<dbReference type="InterPro" id="IPR042295">
    <property type="entry name" value="NarX-like_N_sf"/>
</dbReference>
<feature type="domain" description="Histidine kinase/HSP90-like ATPase" evidence="16">
    <location>
        <begin position="536"/>
        <end position="632"/>
    </location>
</feature>
<evidence type="ECO:0000256" key="6">
    <source>
        <dbReference type="ARBA" id="ARBA00022679"/>
    </source>
</evidence>
<dbReference type="InterPro" id="IPR011712">
    <property type="entry name" value="Sig_transdc_His_kin_sub3_dim/P"/>
</dbReference>
<dbReference type="CDD" id="cd16917">
    <property type="entry name" value="HATPase_UhpB-NarQ-NarX-like"/>
    <property type="match status" value="1"/>
</dbReference>
<keyword evidence="13 14" id="KW-0472">Membrane</keyword>
<dbReference type="InterPro" id="IPR016380">
    <property type="entry name" value="Sig_transdc_His_kin_NarX/NarQ"/>
</dbReference>
<comment type="subcellular location">
    <subcellularLocation>
        <location evidence="2">Cell inner membrane</location>
        <topology evidence="2">Multi-pass membrane protein</topology>
    </subcellularLocation>
</comment>
<protein>
    <recommendedName>
        <fullName evidence="14">Sensor protein</fullName>
        <ecNumber evidence="14">2.7.13.3</ecNumber>
    </recommendedName>
</protein>
<evidence type="ECO:0000256" key="9">
    <source>
        <dbReference type="ARBA" id="ARBA00022777"/>
    </source>
</evidence>
<evidence type="ECO:0000313" key="18">
    <source>
        <dbReference type="EMBL" id="STY86380.1"/>
    </source>
</evidence>
<dbReference type="EC" id="2.7.13.3" evidence="14"/>
<evidence type="ECO:0000256" key="11">
    <source>
        <dbReference type="ARBA" id="ARBA00022989"/>
    </source>
</evidence>
<dbReference type="InterPro" id="IPR029095">
    <property type="entry name" value="NarX-like_N"/>
</dbReference>
<evidence type="ECO:0000256" key="7">
    <source>
        <dbReference type="ARBA" id="ARBA00022692"/>
    </source>
</evidence>
<dbReference type="RefSeq" id="WP_063513511.1">
    <property type="nucleotide sequence ID" value="NZ_CP011158.1"/>
</dbReference>
<reference evidence="17 19" key="1">
    <citation type="submission" date="2015-04" db="EMBL/GenBank/DDBJ databases">
        <authorList>
            <person name="Calcutt M.J."/>
            <person name="Foecking M.F."/>
        </authorList>
    </citation>
    <scope>NUCLEOTIDE SEQUENCE [LARGE SCALE GENOMIC DNA]</scope>
    <source>
        <strain evidence="17 19">199/55</strain>
    </source>
</reference>
<dbReference type="Proteomes" id="UP000255102">
    <property type="component" value="Unassembled WGS sequence"/>
</dbReference>
<evidence type="ECO:0000256" key="3">
    <source>
        <dbReference type="ARBA" id="ARBA00022475"/>
    </source>
</evidence>
<keyword evidence="10 14" id="KW-0067">ATP-binding</keyword>
<proteinExistence type="predicted"/>
<feature type="transmembrane region" description="Helical" evidence="15">
    <location>
        <begin position="170"/>
        <end position="188"/>
    </location>
</feature>
<evidence type="ECO:0000256" key="10">
    <source>
        <dbReference type="ARBA" id="ARBA00022840"/>
    </source>
</evidence>
<sequence length="671" mass="75227">MANNDTMSGILKRFDVHHSFVKRAWTMVMFITLIIAILGAMSFSLSKVAKMDAQAINQAGAIRMATYRISHALSIDAKGTPIDIQALNEDMLMRLSQLRNYQSLAGNQHDNIDQSLIKIENLWHDNLQPRLLSEDNIGFYESSLAYLTEVNNFVLDIQKRSEVRSQQQQYLHIGTLLLILTAMIIGMHELNKNALIPLKRLTEATNSYKQGSLKLASSNLSVKGYREINQLSDAMSAMLGTINTHQSQLKSEVRRTTAHLTQANQAIYALYNFAQKIVTGNLSSLQLQSLVKEFSTLLPNSEMSLCLHEEDNQNNIILSLSDKEIPEFCTPEDCDECQLKANNNTRIIPIEASGRRWGELLVNNAKESQLKIDVVNLDDNQFLPQEDLLIALANLVALALVSKEKKKQEQELILSEERNTLARELHDSIAQSLSYLKIQLSMLKTLMQQSQNSLDDETRALLSESHAKQAQLLTQMTEGLNAAYGQLRDLLTTFRLRIDGGDFNEILSATMDEFAQKGGFSTAFDNRILTVHLSASEQIDLLQIMREALSNILKHAKASHVSLALYQDSASQDVVMIIKDDGIGIEQSDKQKQGHYGLSTMGERAVNLGGMINISNAVPHGTQVSVRFMPQFFLKQSKSPRQEPKLNSWSDDEINTLTQALDDELNHQVTN</sequence>
<dbReference type="GO" id="GO:0046983">
    <property type="term" value="F:protein dimerization activity"/>
    <property type="evidence" value="ECO:0007669"/>
    <property type="project" value="UniProtKB-UniRule"/>
</dbReference>
<evidence type="ECO:0000313" key="19">
    <source>
        <dbReference type="Proteomes" id="UP000076765"/>
    </source>
</evidence>
<dbReference type="InterPro" id="IPR003594">
    <property type="entry name" value="HATPase_dom"/>
</dbReference>
<feature type="transmembrane region" description="Helical" evidence="15">
    <location>
        <begin position="24"/>
        <end position="45"/>
    </location>
</feature>
<keyword evidence="8 14" id="KW-0547">Nucleotide-binding</keyword>
<dbReference type="Proteomes" id="UP000076765">
    <property type="component" value="Chromosome"/>
</dbReference>
<dbReference type="PANTHER" id="PTHR24421">
    <property type="entry name" value="NITRATE/NITRITE SENSOR PROTEIN NARX-RELATED"/>
    <property type="match status" value="1"/>
</dbReference>
<dbReference type="EMBL" id="UGPW01000001">
    <property type="protein sequence ID" value="STY86380.1"/>
    <property type="molecule type" value="Genomic_DNA"/>
</dbReference>
<keyword evidence="5" id="KW-0597">Phosphoprotein</keyword>
<evidence type="ECO:0000259" key="16">
    <source>
        <dbReference type="SMART" id="SM00387"/>
    </source>
</evidence>
<dbReference type="PANTHER" id="PTHR24421:SF10">
    <property type="entry name" value="NITRATE_NITRITE SENSOR PROTEIN NARQ"/>
    <property type="match status" value="1"/>
</dbReference>
<organism evidence="18 20">
    <name type="scientific">Moraxella ovis</name>
    <dbReference type="NCBI Taxonomy" id="29433"/>
    <lineage>
        <taxon>Bacteria</taxon>
        <taxon>Pseudomonadati</taxon>
        <taxon>Pseudomonadota</taxon>
        <taxon>Gammaproteobacteria</taxon>
        <taxon>Moraxellales</taxon>
        <taxon>Moraxellaceae</taxon>
        <taxon>Moraxella</taxon>
    </lineage>
</organism>
<evidence type="ECO:0000256" key="8">
    <source>
        <dbReference type="ARBA" id="ARBA00022741"/>
    </source>
</evidence>
<keyword evidence="7 15" id="KW-0812">Transmembrane</keyword>
<evidence type="ECO:0000313" key="17">
    <source>
        <dbReference type="EMBL" id="ANB90923.1"/>
    </source>
</evidence>
<dbReference type="SUPFAM" id="SSF55874">
    <property type="entry name" value="ATPase domain of HSP90 chaperone/DNA topoisomerase II/histidine kinase"/>
    <property type="match status" value="1"/>
</dbReference>
<evidence type="ECO:0000256" key="2">
    <source>
        <dbReference type="ARBA" id="ARBA00004429"/>
    </source>
</evidence>
<dbReference type="GO" id="GO:0000155">
    <property type="term" value="F:phosphorelay sensor kinase activity"/>
    <property type="evidence" value="ECO:0007669"/>
    <property type="project" value="UniProtKB-UniRule"/>
</dbReference>
<keyword evidence="12 14" id="KW-0902">Two-component regulatory system</keyword>
<evidence type="ECO:0000256" key="14">
    <source>
        <dbReference type="PIRNR" id="PIRNR003167"/>
    </source>
</evidence>
<dbReference type="SMART" id="SM00387">
    <property type="entry name" value="HATPase_c"/>
    <property type="match status" value="1"/>
</dbReference>
<dbReference type="InterPro" id="IPR036890">
    <property type="entry name" value="HATPase_C_sf"/>
</dbReference>
<dbReference type="InterPro" id="IPR050482">
    <property type="entry name" value="Sensor_HK_TwoCompSys"/>
</dbReference>
<dbReference type="GO" id="GO:0005524">
    <property type="term" value="F:ATP binding"/>
    <property type="evidence" value="ECO:0007669"/>
    <property type="project" value="UniProtKB-UniRule"/>
</dbReference>
<keyword evidence="6 14" id="KW-0808">Transferase</keyword>
<evidence type="ECO:0000256" key="5">
    <source>
        <dbReference type="ARBA" id="ARBA00022553"/>
    </source>
</evidence>
<gene>
    <name evidence="18" type="primary">narX</name>
    <name evidence="17" type="ORF">MOVS_01730</name>
    <name evidence="18" type="ORF">NCTC11227_00360</name>
</gene>
<keyword evidence="9 14" id="KW-0418">Kinase</keyword>
<dbReference type="Pfam" id="PF07730">
    <property type="entry name" value="HisKA_3"/>
    <property type="match status" value="1"/>
</dbReference>
<dbReference type="EMBL" id="CP011158">
    <property type="protein sequence ID" value="ANB90923.1"/>
    <property type="molecule type" value="Genomic_DNA"/>
</dbReference>
<evidence type="ECO:0000256" key="1">
    <source>
        <dbReference type="ARBA" id="ARBA00000085"/>
    </source>
</evidence>
<evidence type="ECO:0000256" key="15">
    <source>
        <dbReference type="SAM" id="Phobius"/>
    </source>
</evidence>
<dbReference type="AlphaFoldDB" id="A0A378PJT3"/>
<keyword evidence="3 14" id="KW-1003">Cell membrane</keyword>
<comment type="catalytic activity">
    <reaction evidence="1 14">
        <text>ATP + protein L-histidine = ADP + protein N-phospho-L-histidine.</text>
        <dbReference type="EC" id="2.7.13.3"/>
    </reaction>
</comment>
<dbReference type="KEGG" id="moi:MOVS_01730"/>
<dbReference type="Gene3D" id="1.20.120.960">
    <property type="entry name" value="Histidine kinase NarX, sensor domain"/>
    <property type="match status" value="1"/>
</dbReference>
<name>A0A378PJT3_9GAMM</name>
<accession>A0A378PJT3</accession>
<dbReference type="GO" id="GO:0005886">
    <property type="term" value="C:plasma membrane"/>
    <property type="evidence" value="ECO:0007669"/>
    <property type="project" value="UniProtKB-SubCell"/>
</dbReference>
<reference evidence="18 20" key="2">
    <citation type="submission" date="2018-06" db="EMBL/GenBank/DDBJ databases">
        <authorList>
            <consortium name="Pathogen Informatics"/>
            <person name="Doyle S."/>
        </authorList>
    </citation>
    <scope>NUCLEOTIDE SEQUENCE [LARGE SCALE GENOMIC DNA]</scope>
    <source>
        <strain evidence="18 20">NCTC11227</strain>
    </source>
</reference>
<evidence type="ECO:0000256" key="4">
    <source>
        <dbReference type="ARBA" id="ARBA00022519"/>
    </source>
</evidence>
<dbReference type="Pfam" id="PF02518">
    <property type="entry name" value="HATPase_c"/>
    <property type="match status" value="1"/>
</dbReference>
<dbReference type="STRING" id="29433.MOVS_01730"/>
<evidence type="ECO:0000256" key="12">
    <source>
        <dbReference type="ARBA" id="ARBA00023012"/>
    </source>
</evidence>
<evidence type="ECO:0000313" key="20">
    <source>
        <dbReference type="Proteomes" id="UP000255102"/>
    </source>
</evidence>
<dbReference type="Gene3D" id="1.20.5.1930">
    <property type="match status" value="1"/>
</dbReference>
<keyword evidence="4 14" id="KW-0997">Cell inner membrane</keyword>
<dbReference type="Gene3D" id="6.10.340.10">
    <property type="match status" value="1"/>
</dbReference>
<dbReference type="PIRSF" id="PIRSF003167">
    <property type="entry name" value="STHK_NarX/NarQ"/>
    <property type="match status" value="1"/>
</dbReference>
<dbReference type="Gene3D" id="3.30.565.10">
    <property type="entry name" value="Histidine kinase-like ATPase, C-terminal domain"/>
    <property type="match status" value="1"/>
</dbReference>
<evidence type="ECO:0000256" key="13">
    <source>
        <dbReference type="ARBA" id="ARBA00023136"/>
    </source>
</evidence>